<evidence type="ECO:0000313" key="3">
    <source>
        <dbReference type="Proteomes" id="UP001596043"/>
    </source>
</evidence>
<dbReference type="Proteomes" id="UP001596043">
    <property type="component" value="Unassembled WGS sequence"/>
</dbReference>
<keyword evidence="3" id="KW-1185">Reference proteome</keyword>
<protein>
    <submittedName>
        <fullName evidence="2">Uncharacterized protein</fullName>
    </submittedName>
</protein>
<dbReference type="RefSeq" id="WP_379980098.1">
    <property type="nucleotide sequence ID" value="NZ_JBHSFV010000009.1"/>
</dbReference>
<keyword evidence="1" id="KW-0472">Membrane</keyword>
<feature type="transmembrane region" description="Helical" evidence="1">
    <location>
        <begin position="16"/>
        <end position="37"/>
    </location>
</feature>
<gene>
    <name evidence="2" type="ORF">ACFO3O_14680</name>
</gene>
<dbReference type="EMBL" id="JBHSFV010000009">
    <property type="protein sequence ID" value="MFC4635154.1"/>
    <property type="molecule type" value="Genomic_DNA"/>
</dbReference>
<accession>A0ABV9HYY1</accession>
<evidence type="ECO:0000313" key="2">
    <source>
        <dbReference type="EMBL" id="MFC4635154.1"/>
    </source>
</evidence>
<reference evidence="3" key="1">
    <citation type="journal article" date="2019" name="Int. J. Syst. Evol. Microbiol.">
        <title>The Global Catalogue of Microorganisms (GCM) 10K type strain sequencing project: providing services to taxonomists for standard genome sequencing and annotation.</title>
        <authorList>
            <consortium name="The Broad Institute Genomics Platform"/>
            <consortium name="The Broad Institute Genome Sequencing Center for Infectious Disease"/>
            <person name="Wu L."/>
            <person name="Ma J."/>
        </authorList>
    </citation>
    <scope>NUCLEOTIDE SEQUENCE [LARGE SCALE GENOMIC DNA]</scope>
    <source>
        <strain evidence="3">YJ-61-S</strain>
    </source>
</reference>
<sequence>MMKKEKIIIADTRRPLWQVISAAVCFTACAYVFWLYFSQSPAIDDLETHRDFMEMGVFLLIAGVGLCYKKGIQIKPQSKEFKATFEVGPLVLGQWKKIQSPEYVSVFQQPLKDGNYIFEVNLWYDTNKHWELYTNPDYKEAFLIGFDLSEQLNIDLLDATTPNDYKWVDKDKWRKQLNETSS</sequence>
<name>A0ABV9HYY1_9FLAO</name>
<organism evidence="2 3">
    <name type="scientific">Dokdonia ponticola</name>
    <dbReference type="NCBI Taxonomy" id="2041041"/>
    <lineage>
        <taxon>Bacteria</taxon>
        <taxon>Pseudomonadati</taxon>
        <taxon>Bacteroidota</taxon>
        <taxon>Flavobacteriia</taxon>
        <taxon>Flavobacteriales</taxon>
        <taxon>Flavobacteriaceae</taxon>
        <taxon>Dokdonia</taxon>
    </lineage>
</organism>
<keyword evidence="1" id="KW-0812">Transmembrane</keyword>
<proteinExistence type="predicted"/>
<comment type="caution">
    <text evidence="2">The sequence shown here is derived from an EMBL/GenBank/DDBJ whole genome shotgun (WGS) entry which is preliminary data.</text>
</comment>
<keyword evidence="1" id="KW-1133">Transmembrane helix</keyword>
<feature type="transmembrane region" description="Helical" evidence="1">
    <location>
        <begin position="52"/>
        <end position="68"/>
    </location>
</feature>
<evidence type="ECO:0000256" key="1">
    <source>
        <dbReference type="SAM" id="Phobius"/>
    </source>
</evidence>